<dbReference type="Proteomes" id="UP000799440">
    <property type="component" value="Unassembled WGS sequence"/>
</dbReference>
<proteinExistence type="predicted"/>
<evidence type="ECO:0000313" key="1">
    <source>
        <dbReference type="EMBL" id="KAF2746746.1"/>
    </source>
</evidence>
<organism evidence="1 2">
    <name type="scientific">Sporormia fimetaria CBS 119925</name>
    <dbReference type="NCBI Taxonomy" id="1340428"/>
    <lineage>
        <taxon>Eukaryota</taxon>
        <taxon>Fungi</taxon>
        <taxon>Dikarya</taxon>
        <taxon>Ascomycota</taxon>
        <taxon>Pezizomycotina</taxon>
        <taxon>Dothideomycetes</taxon>
        <taxon>Pleosporomycetidae</taxon>
        <taxon>Pleosporales</taxon>
        <taxon>Sporormiaceae</taxon>
        <taxon>Sporormia</taxon>
    </lineage>
</organism>
<dbReference type="EMBL" id="MU006576">
    <property type="protein sequence ID" value="KAF2746746.1"/>
    <property type="molecule type" value="Genomic_DNA"/>
</dbReference>
<keyword evidence="2" id="KW-1185">Reference proteome</keyword>
<evidence type="ECO:0000313" key="2">
    <source>
        <dbReference type="Proteomes" id="UP000799440"/>
    </source>
</evidence>
<sequence length="331" mass="37197">MRPYHGWVEPPFRASRPMAHPRTSIFGAYTCSPWDGVRGVLQRPIFSACSVSIWPPLVTIYICTRPGHGEGQEATGPYQTTHSFGSLRRSPLISGNFGPTLSSLSPMSQFSFSSLRRAPDSMETRYLQSYKEKFEQEWEHRKAVGDRSMPKEVCRLIWEERAREKIRQATDARDEAIRAATGPRPAAPALSIVTSPMSEWSCSSSTVSSEDYFDMRMSVEPEAMDGVGPQATNKAMDLTQFGPTDPFFGTSQSQYAMPDLSWNNDLTNDLTQFDTSDLMLAATLSQYNQLTSHPRPDHVQTQNNYNDVYGAYPSGAHPERFQDITLQPQLF</sequence>
<reference evidence="1" key="1">
    <citation type="journal article" date="2020" name="Stud. Mycol.">
        <title>101 Dothideomycetes genomes: a test case for predicting lifestyles and emergence of pathogens.</title>
        <authorList>
            <person name="Haridas S."/>
            <person name="Albert R."/>
            <person name="Binder M."/>
            <person name="Bloem J."/>
            <person name="Labutti K."/>
            <person name="Salamov A."/>
            <person name="Andreopoulos B."/>
            <person name="Baker S."/>
            <person name="Barry K."/>
            <person name="Bills G."/>
            <person name="Bluhm B."/>
            <person name="Cannon C."/>
            <person name="Castanera R."/>
            <person name="Culley D."/>
            <person name="Daum C."/>
            <person name="Ezra D."/>
            <person name="Gonzalez J."/>
            <person name="Henrissat B."/>
            <person name="Kuo A."/>
            <person name="Liang C."/>
            <person name="Lipzen A."/>
            <person name="Lutzoni F."/>
            <person name="Magnuson J."/>
            <person name="Mondo S."/>
            <person name="Nolan M."/>
            <person name="Ohm R."/>
            <person name="Pangilinan J."/>
            <person name="Park H.-J."/>
            <person name="Ramirez L."/>
            <person name="Alfaro M."/>
            <person name="Sun H."/>
            <person name="Tritt A."/>
            <person name="Yoshinaga Y."/>
            <person name="Zwiers L.-H."/>
            <person name="Turgeon B."/>
            <person name="Goodwin S."/>
            <person name="Spatafora J."/>
            <person name="Crous P."/>
            <person name="Grigoriev I."/>
        </authorList>
    </citation>
    <scope>NUCLEOTIDE SEQUENCE</scope>
    <source>
        <strain evidence="1">CBS 119925</strain>
    </source>
</reference>
<protein>
    <submittedName>
        <fullName evidence="1">Uncharacterized protein</fullName>
    </submittedName>
</protein>
<gene>
    <name evidence="1" type="ORF">M011DRAFT_78008</name>
</gene>
<name>A0A6A6VA32_9PLEO</name>
<dbReference type="AlphaFoldDB" id="A0A6A6VA32"/>
<accession>A0A6A6VA32</accession>